<dbReference type="GO" id="GO:0006396">
    <property type="term" value="P:RNA processing"/>
    <property type="evidence" value="ECO:0007669"/>
    <property type="project" value="InterPro"/>
</dbReference>
<dbReference type="Pfam" id="PF01138">
    <property type="entry name" value="RNase_PH"/>
    <property type="match status" value="2"/>
</dbReference>
<evidence type="ECO:0000313" key="11">
    <source>
        <dbReference type="EMBL" id="MCA9392435.1"/>
    </source>
</evidence>
<evidence type="ECO:0000256" key="8">
    <source>
        <dbReference type="ARBA" id="ARBA00022884"/>
    </source>
</evidence>
<evidence type="ECO:0000256" key="5">
    <source>
        <dbReference type="ARBA" id="ARBA00022695"/>
    </source>
</evidence>
<feature type="binding site" evidence="9">
    <location>
        <position position="492"/>
    </location>
    <ligand>
        <name>Mg(2+)</name>
        <dbReference type="ChEBI" id="CHEBI:18420"/>
    </ligand>
</feature>
<dbReference type="FunFam" id="3.30.1370.10:FF:000001">
    <property type="entry name" value="Polyribonucleotide nucleotidyltransferase"/>
    <property type="match status" value="1"/>
</dbReference>
<evidence type="ECO:0000259" key="10">
    <source>
        <dbReference type="PROSITE" id="PS50126"/>
    </source>
</evidence>
<feature type="binding site" evidence="9">
    <location>
        <position position="498"/>
    </location>
    <ligand>
        <name>Mg(2+)</name>
        <dbReference type="ChEBI" id="CHEBI:18420"/>
    </ligand>
</feature>
<dbReference type="FunFam" id="3.30.230.70:FF:000002">
    <property type="entry name" value="Polyribonucleotide nucleotidyltransferase"/>
    <property type="match status" value="1"/>
</dbReference>
<sequence length="712" mass="77809">MNERIVKQREIAGRQMSLETGFLAEQAHGAVLARYGDTVVLATVVAAAPRDDIDYFPLSVEYEERLYAGGIIKGSRWVKREGRPTDQAILNARVIDRSIRPLFSKDYKQDVQVIATVLSVDDENDPVVLSLIAVSAAIKASGIPWGGPVVASRIGSFNGEFVVNPSTKSMSESDMDLIVSATKDNVLMVEMGADQVPEDKVLEAIQLGYDVSHDAHALIEEFVDEVVAKIGYKYVNKTVEVTPEMQKEQEALTEVKSFVMENYPAVLLDSTSEERHEVQAQFLTDLFAKFEGRTTKNKMNEVFEKVAKHKMRKKIIETGERVDGRKVTEIRPISSEVGLLPRVHGSAVFTRGSTQAVTVTTLGPTSLAQLIEGLHGEETKRYMHHYNFPPYSTGETGRVGSPKRREIGHGALAERALEPVIPAESDFPYAIRVVSEAISSNGSTSMASVCGSTLSLMDAGVPIKKPVSGIAMGLIKEGDDVVVLSDIMGVEDFYGDMDFKVAGTEDGITALQMDVKIAGLPMQVFETALAQAKVGRMHILGKMLEAIQTPRESLSHFAPKIETLKINPKKIGELIGPGGKVIRGLQESTGTEISVEEDGTVFISGVDPEALARAVEQVDMITKEVEIGQIYHGRVTRLMDFGAFVQVLPGQEGLVHISELAPGFVKNIRDEVSEGEEMDVKVIEIDSQGRINLSRKAVLADEEKQRQGKQDS</sequence>
<dbReference type="EMBL" id="JAGQKZ010000053">
    <property type="protein sequence ID" value="MCA9392435.1"/>
    <property type="molecule type" value="Genomic_DNA"/>
</dbReference>
<keyword evidence="5 9" id="KW-0548">Nucleotidyltransferase</keyword>
<dbReference type="InterPro" id="IPR015847">
    <property type="entry name" value="ExoRNase_PH_dom2"/>
</dbReference>
<dbReference type="PANTHER" id="PTHR11252:SF0">
    <property type="entry name" value="POLYRIBONUCLEOTIDE NUCLEOTIDYLTRANSFERASE 1, MITOCHONDRIAL"/>
    <property type="match status" value="1"/>
</dbReference>
<dbReference type="InterPro" id="IPR001247">
    <property type="entry name" value="ExoRNase_PH_dom1"/>
</dbReference>
<dbReference type="HAMAP" id="MF_01595">
    <property type="entry name" value="PNPase"/>
    <property type="match status" value="1"/>
</dbReference>
<organism evidence="11 12">
    <name type="scientific">candidate division WWE3 bacterium</name>
    <dbReference type="NCBI Taxonomy" id="2053526"/>
    <lineage>
        <taxon>Bacteria</taxon>
        <taxon>Katanobacteria</taxon>
    </lineage>
</organism>
<dbReference type="Pfam" id="PF03726">
    <property type="entry name" value="PNPase"/>
    <property type="match status" value="1"/>
</dbReference>
<dbReference type="InterPro" id="IPR012162">
    <property type="entry name" value="PNPase"/>
</dbReference>
<keyword evidence="7 9" id="KW-0460">Magnesium</keyword>
<keyword evidence="6 9" id="KW-0479">Metal-binding</keyword>
<dbReference type="Gene3D" id="2.40.50.140">
    <property type="entry name" value="Nucleic acid-binding proteins"/>
    <property type="match status" value="1"/>
</dbReference>
<dbReference type="InterPro" id="IPR036345">
    <property type="entry name" value="ExoRNase_PH_dom2_sf"/>
</dbReference>
<dbReference type="SUPFAM" id="SSF55666">
    <property type="entry name" value="Ribonuclease PH domain 2-like"/>
    <property type="match status" value="2"/>
</dbReference>
<gene>
    <name evidence="9" type="primary">pnp</name>
    <name evidence="11" type="ORF">KC614_04555</name>
</gene>
<dbReference type="Gene3D" id="3.30.1370.10">
    <property type="entry name" value="K Homology domain, type 1"/>
    <property type="match status" value="1"/>
</dbReference>
<dbReference type="NCBIfam" id="TIGR03591">
    <property type="entry name" value="polynuc_phos"/>
    <property type="match status" value="1"/>
</dbReference>
<evidence type="ECO:0000256" key="1">
    <source>
        <dbReference type="ARBA" id="ARBA00004496"/>
    </source>
</evidence>
<dbReference type="CDD" id="cd04472">
    <property type="entry name" value="S1_PNPase"/>
    <property type="match status" value="1"/>
</dbReference>
<dbReference type="PROSITE" id="PS50126">
    <property type="entry name" value="S1"/>
    <property type="match status" value="1"/>
</dbReference>
<dbReference type="Pfam" id="PF03725">
    <property type="entry name" value="RNase_PH_C"/>
    <property type="match status" value="1"/>
</dbReference>
<dbReference type="CDD" id="cd11364">
    <property type="entry name" value="RNase_PH_PNPase_2"/>
    <property type="match status" value="1"/>
</dbReference>
<dbReference type="AlphaFoldDB" id="A0A955LL06"/>
<comment type="cofactor">
    <cofactor evidence="9">
        <name>Mg(2+)</name>
        <dbReference type="ChEBI" id="CHEBI:18420"/>
    </cofactor>
</comment>
<dbReference type="SUPFAM" id="SSF54211">
    <property type="entry name" value="Ribosomal protein S5 domain 2-like"/>
    <property type="match status" value="2"/>
</dbReference>
<evidence type="ECO:0000256" key="6">
    <source>
        <dbReference type="ARBA" id="ARBA00022723"/>
    </source>
</evidence>
<dbReference type="Proteomes" id="UP000751518">
    <property type="component" value="Unassembled WGS sequence"/>
</dbReference>
<dbReference type="InterPro" id="IPR036612">
    <property type="entry name" value="KH_dom_type_1_sf"/>
</dbReference>
<name>A0A955LL06_UNCKA</name>
<protein>
    <recommendedName>
        <fullName evidence="9">Polyribonucleotide nucleotidyltransferase</fullName>
        <ecNumber evidence="9">2.7.7.8</ecNumber>
    </recommendedName>
    <alternativeName>
        <fullName evidence="9">Polynucleotide phosphorylase</fullName>
        <shortName evidence="9">PNPase</shortName>
    </alternativeName>
</protein>
<dbReference type="InterPro" id="IPR003029">
    <property type="entry name" value="S1_domain"/>
</dbReference>
<proteinExistence type="inferred from homology"/>
<comment type="subcellular location">
    <subcellularLocation>
        <location evidence="1 9">Cytoplasm</location>
    </subcellularLocation>
</comment>
<dbReference type="EC" id="2.7.7.8" evidence="9"/>
<evidence type="ECO:0000256" key="9">
    <source>
        <dbReference type="HAMAP-Rule" id="MF_01595"/>
    </source>
</evidence>
<dbReference type="GO" id="GO:0000175">
    <property type="term" value="F:3'-5'-RNA exonuclease activity"/>
    <property type="evidence" value="ECO:0007669"/>
    <property type="project" value="TreeGrafter"/>
</dbReference>
<comment type="caution">
    <text evidence="11">The sequence shown here is derived from an EMBL/GenBank/DDBJ whole genome shotgun (WGS) entry which is preliminary data.</text>
</comment>
<dbReference type="InterPro" id="IPR027408">
    <property type="entry name" value="PNPase/RNase_PH_dom_sf"/>
</dbReference>
<dbReference type="SUPFAM" id="SSF50249">
    <property type="entry name" value="Nucleic acid-binding proteins"/>
    <property type="match status" value="1"/>
</dbReference>
<dbReference type="GO" id="GO:0003723">
    <property type="term" value="F:RNA binding"/>
    <property type="evidence" value="ECO:0007669"/>
    <property type="project" value="UniProtKB-UniRule"/>
</dbReference>
<evidence type="ECO:0000313" key="12">
    <source>
        <dbReference type="Proteomes" id="UP000751518"/>
    </source>
</evidence>
<dbReference type="FunFam" id="2.40.50.140:FF:000023">
    <property type="entry name" value="Polyribonucleotide nucleotidyltransferase"/>
    <property type="match status" value="1"/>
</dbReference>
<dbReference type="FunFam" id="3.30.230.70:FF:000001">
    <property type="entry name" value="Polyribonucleotide nucleotidyltransferase"/>
    <property type="match status" value="1"/>
</dbReference>
<dbReference type="SMART" id="SM00316">
    <property type="entry name" value="S1"/>
    <property type="match status" value="1"/>
</dbReference>
<dbReference type="InterPro" id="IPR004088">
    <property type="entry name" value="KH_dom_type_1"/>
</dbReference>
<feature type="domain" description="S1 motif" evidence="10">
    <location>
        <begin position="628"/>
        <end position="696"/>
    </location>
</feature>
<dbReference type="GO" id="GO:0005829">
    <property type="term" value="C:cytosol"/>
    <property type="evidence" value="ECO:0007669"/>
    <property type="project" value="TreeGrafter"/>
</dbReference>
<dbReference type="SMART" id="SM00322">
    <property type="entry name" value="KH"/>
    <property type="match status" value="1"/>
</dbReference>
<accession>A0A955LL06</accession>
<dbReference type="GO" id="GO:0000287">
    <property type="term" value="F:magnesium ion binding"/>
    <property type="evidence" value="ECO:0007669"/>
    <property type="project" value="UniProtKB-UniRule"/>
</dbReference>
<dbReference type="Gene3D" id="3.30.230.70">
    <property type="entry name" value="GHMP Kinase, N-terminal domain"/>
    <property type="match status" value="2"/>
</dbReference>
<dbReference type="PIRSF" id="PIRSF005499">
    <property type="entry name" value="PNPase"/>
    <property type="match status" value="1"/>
</dbReference>
<comment type="function">
    <text evidence="9">Involved in mRNA degradation. Catalyzes the phosphorolysis of single-stranded polyribonucleotides processively in the 3'- to 5'-direction.</text>
</comment>
<evidence type="ECO:0000256" key="4">
    <source>
        <dbReference type="ARBA" id="ARBA00022679"/>
    </source>
</evidence>
<dbReference type="CDD" id="cd02393">
    <property type="entry name" value="KH-I_PNPase"/>
    <property type="match status" value="1"/>
</dbReference>
<evidence type="ECO:0000256" key="2">
    <source>
        <dbReference type="ARBA" id="ARBA00007404"/>
    </source>
</evidence>
<dbReference type="PANTHER" id="PTHR11252">
    <property type="entry name" value="POLYRIBONUCLEOTIDE NUCLEOTIDYLTRANSFERASE"/>
    <property type="match status" value="1"/>
</dbReference>
<keyword evidence="8 9" id="KW-0694">RNA-binding</keyword>
<comment type="catalytic activity">
    <reaction evidence="9">
        <text>RNA(n+1) + phosphate = RNA(n) + a ribonucleoside 5'-diphosphate</text>
        <dbReference type="Rhea" id="RHEA:22096"/>
        <dbReference type="Rhea" id="RHEA-COMP:14527"/>
        <dbReference type="Rhea" id="RHEA-COMP:17342"/>
        <dbReference type="ChEBI" id="CHEBI:43474"/>
        <dbReference type="ChEBI" id="CHEBI:57930"/>
        <dbReference type="ChEBI" id="CHEBI:140395"/>
        <dbReference type="EC" id="2.7.7.8"/>
    </reaction>
</comment>
<dbReference type="Pfam" id="PF00575">
    <property type="entry name" value="S1"/>
    <property type="match status" value="1"/>
</dbReference>
<dbReference type="PROSITE" id="PS50084">
    <property type="entry name" value="KH_TYPE_1"/>
    <property type="match status" value="1"/>
</dbReference>
<evidence type="ECO:0000256" key="3">
    <source>
        <dbReference type="ARBA" id="ARBA00022490"/>
    </source>
</evidence>
<dbReference type="InterPro" id="IPR020568">
    <property type="entry name" value="Ribosomal_Su5_D2-typ_SF"/>
</dbReference>
<keyword evidence="4 9" id="KW-0808">Transferase</keyword>
<keyword evidence="3 9" id="KW-0963">Cytoplasm</keyword>
<dbReference type="NCBIfam" id="NF008805">
    <property type="entry name" value="PRK11824.1"/>
    <property type="match status" value="1"/>
</dbReference>
<dbReference type="GO" id="GO:0006402">
    <property type="term" value="P:mRNA catabolic process"/>
    <property type="evidence" value="ECO:0007669"/>
    <property type="project" value="UniProtKB-UniRule"/>
</dbReference>
<dbReference type="SUPFAM" id="SSF54791">
    <property type="entry name" value="Eukaryotic type KH-domain (KH-domain type I)"/>
    <property type="match status" value="1"/>
</dbReference>
<comment type="similarity">
    <text evidence="2 9">Belongs to the polyribonucleotide nucleotidyltransferase family.</text>
</comment>
<reference evidence="11" key="1">
    <citation type="submission" date="2020-04" db="EMBL/GenBank/DDBJ databases">
        <authorList>
            <person name="Zhang T."/>
        </authorList>
    </citation>
    <scope>NUCLEOTIDE SEQUENCE</scope>
    <source>
        <strain evidence="11">HKST-UBA03</strain>
    </source>
</reference>
<dbReference type="GO" id="GO:0004654">
    <property type="term" value="F:polyribonucleotide nucleotidyltransferase activity"/>
    <property type="evidence" value="ECO:0007669"/>
    <property type="project" value="UniProtKB-UniRule"/>
</dbReference>
<dbReference type="Pfam" id="PF00013">
    <property type="entry name" value="KH_1"/>
    <property type="match status" value="1"/>
</dbReference>
<dbReference type="InterPro" id="IPR012340">
    <property type="entry name" value="NA-bd_OB-fold"/>
</dbReference>
<evidence type="ECO:0000256" key="7">
    <source>
        <dbReference type="ARBA" id="ARBA00022842"/>
    </source>
</evidence>
<dbReference type="InterPro" id="IPR004087">
    <property type="entry name" value="KH_dom"/>
</dbReference>
<reference evidence="11" key="2">
    <citation type="journal article" date="2021" name="Microbiome">
        <title>Successional dynamics and alternative stable states in a saline activated sludge microbial community over 9 years.</title>
        <authorList>
            <person name="Wang Y."/>
            <person name="Ye J."/>
            <person name="Ju F."/>
            <person name="Liu L."/>
            <person name="Boyd J.A."/>
            <person name="Deng Y."/>
            <person name="Parks D.H."/>
            <person name="Jiang X."/>
            <person name="Yin X."/>
            <person name="Woodcroft B.J."/>
            <person name="Tyson G.W."/>
            <person name="Hugenholtz P."/>
            <person name="Polz M.F."/>
            <person name="Zhang T."/>
        </authorList>
    </citation>
    <scope>NUCLEOTIDE SEQUENCE</scope>
    <source>
        <strain evidence="11">HKST-UBA03</strain>
    </source>
</reference>
<dbReference type="InterPro" id="IPR015848">
    <property type="entry name" value="PNPase_PH_RNA-bd_bac/org-type"/>
</dbReference>